<dbReference type="RefSeq" id="WP_170139883.1">
    <property type="nucleotide sequence ID" value="NZ_JACCEU010000003.1"/>
</dbReference>
<dbReference type="Proteomes" id="UP000253628">
    <property type="component" value="Unassembled WGS sequence"/>
</dbReference>
<protein>
    <submittedName>
        <fullName evidence="1">Uncharacterized protein</fullName>
    </submittedName>
</protein>
<sequence>MRKEFIECKTLEEAQDLAPWAAEIIEADGGYMAFESSGDADVFASQK</sequence>
<reference evidence="1 2" key="1">
    <citation type="submission" date="2018-06" db="EMBL/GenBank/DDBJ databases">
        <title>Genomic Encyclopedia of Type Strains, Phase IV (KMG-IV): sequencing the most valuable type-strain genomes for metagenomic binning, comparative biology and taxonomic classification.</title>
        <authorList>
            <person name="Goeker M."/>
        </authorList>
    </citation>
    <scope>NUCLEOTIDE SEQUENCE [LARGE SCALE GENOMIC DNA]</scope>
    <source>
        <strain evidence="1 2">DSM 25520</strain>
    </source>
</reference>
<proteinExistence type="predicted"/>
<dbReference type="EMBL" id="QNRQ01000005">
    <property type="protein sequence ID" value="RBP39263.1"/>
    <property type="molecule type" value="Genomic_DNA"/>
</dbReference>
<accession>A0A366HC55</accession>
<organism evidence="1 2">
    <name type="scientific">Eoetvoesiella caeni</name>
    <dbReference type="NCBI Taxonomy" id="645616"/>
    <lineage>
        <taxon>Bacteria</taxon>
        <taxon>Pseudomonadati</taxon>
        <taxon>Pseudomonadota</taxon>
        <taxon>Betaproteobacteria</taxon>
        <taxon>Burkholderiales</taxon>
        <taxon>Alcaligenaceae</taxon>
        <taxon>Eoetvoesiella</taxon>
    </lineage>
</organism>
<keyword evidence="2" id="KW-1185">Reference proteome</keyword>
<gene>
    <name evidence="1" type="ORF">DFR37_10554</name>
</gene>
<evidence type="ECO:0000313" key="2">
    <source>
        <dbReference type="Proteomes" id="UP000253628"/>
    </source>
</evidence>
<evidence type="ECO:0000313" key="1">
    <source>
        <dbReference type="EMBL" id="RBP39263.1"/>
    </source>
</evidence>
<dbReference type="AlphaFoldDB" id="A0A366HC55"/>
<comment type="caution">
    <text evidence="1">The sequence shown here is derived from an EMBL/GenBank/DDBJ whole genome shotgun (WGS) entry which is preliminary data.</text>
</comment>
<name>A0A366HC55_9BURK</name>